<dbReference type="RefSeq" id="XP_019044427.1">
    <property type="nucleotide sequence ID" value="XM_019194304.1"/>
</dbReference>
<dbReference type="Proteomes" id="UP000092730">
    <property type="component" value="Chromosome 7"/>
</dbReference>
<dbReference type="KEGG" id="kbi:30212110"/>
<reference evidence="4" key="4">
    <citation type="submission" date="2024-02" db="EMBL/GenBank/DDBJ databases">
        <title>Comparative genomics of Cryptococcus and Kwoniella reveals pathogenesis evolution and contrasting modes of karyotype evolution via chromosome fusion or intercentromeric recombination.</title>
        <authorList>
            <person name="Coelho M.A."/>
            <person name="David-Palma M."/>
            <person name="Shea T."/>
            <person name="Bowers K."/>
            <person name="McGinley-Smith S."/>
            <person name="Mohammad A.W."/>
            <person name="Gnirke A."/>
            <person name="Yurkov A.M."/>
            <person name="Nowrousian M."/>
            <person name="Sun S."/>
            <person name="Cuomo C.A."/>
            <person name="Heitman J."/>
        </authorList>
    </citation>
    <scope>NUCLEOTIDE SEQUENCE</scope>
    <source>
        <strain evidence="4">CBS 10118</strain>
    </source>
</reference>
<dbReference type="GeneID" id="30212110"/>
<dbReference type="PANTHER" id="PTHR31001:SF90">
    <property type="entry name" value="CENTROMERE DNA-BINDING PROTEIN COMPLEX CBF3 SUBUNIT B"/>
    <property type="match status" value="1"/>
</dbReference>
<name>A0A1B9FX62_9TREE</name>
<comment type="subcellular location">
    <subcellularLocation>
        <location evidence="1">Nucleus</location>
    </subcellularLocation>
</comment>
<evidence type="ECO:0000256" key="1">
    <source>
        <dbReference type="ARBA" id="ARBA00004123"/>
    </source>
</evidence>
<reference evidence="4" key="2">
    <citation type="submission" date="2013-07" db="EMBL/GenBank/DDBJ databases">
        <authorList>
            <consortium name="The Broad Institute Genome Sequencing Platform"/>
            <person name="Cuomo C."/>
            <person name="Litvintseva A."/>
            <person name="Chen Y."/>
            <person name="Heitman J."/>
            <person name="Sun S."/>
            <person name="Springer D."/>
            <person name="Dromer F."/>
            <person name="Young S.K."/>
            <person name="Zeng Q."/>
            <person name="Gargeya S."/>
            <person name="Fitzgerald M."/>
            <person name="Abouelleil A."/>
            <person name="Alvarado L."/>
            <person name="Berlin A.M."/>
            <person name="Chapman S.B."/>
            <person name="Dewar J."/>
            <person name="Goldberg J."/>
            <person name="Griggs A."/>
            <person name="Gujja S."/>
            <person name="Hansen M."/>
            <person name="Howarth C."/>
            <person name="Imamovic A."/>
            <person name="Larimer J."/>
            <person name="McCowan C."/>
            <person name="Murphy C."/>
            <person name="Pearson M."/>
            <person name="Priest M."/>
            <person name="Roberts A."/>
            <person name="Saif S."/>
            <person name="Shea T."/>
            <person name="Sykes S."/>
            <person name="Wortman J."/>
            <person name="Nusbaum C."/>
            <person name="Birren B."/>
        </authorList>
    </citation>
    <scope>NUCLEOTIDE SEQUENCE</scope>
    <source>
        <strain evidence="4">CBS 10118</strain>
    </source>
</reference>
<dbReference type="CDD" id="cd12148">
    <property type="entry name" value="fungal_TF_MHR"/>
    <property type="match status" value="1"/>
</dbReference>
<keyword evidence="2" id="KW-0539">Nucleus</keyword>
<evidence type="ECO:0008006" key="6">
    <source>
        <dbReference type="Google" id="ProtNLM"/>
    </source>
</evidence>
<dbReference type="GO" id="GO:0005634">
    <property type="term" value="C:nucleus"/>
    <property type="evidence" value="ECO:0007669"/>
    <property type="project" value="UniProtKB-SubCell"/>
</dbReference>
<proteinExistence type="predicted"/>
<evidence type="ECO:0000313" key="3">
    <source>
        <dbReference type="EMBL" id="OCF23357.1"/>
    </source>
</evidence>
<sequence length="270" mass="30468">MRDLAMIMYDFSTSSLPRIQALSAAEARMQELLQRQPVASTLDPRFVWSRHVFVICVHHRRLVLHRPYFARSYREAGFDTAQRICLDAAQAVIAERRRAVPSSYERVWSVMMQTLAAAVILIIDFFHDDSPTEVLDAKRPQIQQLLHVFSHGVEAQPYVQRAMPLLVSLLREEEQFRSQYRERRAQSHHAQQAAQTNLVDNGTSGNPITDQQRAVLAGGWNNLQGMYGHDSSSQVFPGVSGHGMTTLQSTLGPDASLLDSDILAFLQPTE</sequence>
<dbReference type="VEuPathDB" id="FungiDB:I302_07711"/>
<dbReference type="EMBL" id="CP144547">
    <property type="protein sequence ID" value="WVW85887.1"/>
    <property type="molecule type" value="Genomic_DNA"/>
</dbReference>
<accession>A0A1B9FX62</accession>
<dbReference type="InterPro" id="IPR050613">
    <property type="entry name" value="Sec_Metabolite_Reg"/>
</dbReference>
<evidence type="ECO:0000256" key="2">
    <source>
        <dbReference type="ARBA" id="ARBA00023242"/>
    </source>
</evidence>
<reference evidence="3" key="3">
    <citation type="submission" date="2014-01" db="EMBL/GenBank/DDBJ databases">
        <title>Evolution of pathogenesis and genome organization in the Tremellales.</title>
        <authorList>
            <person name="Cuomo C."/>
            <person name="Litvintseva A."/>
            <person name="Heitman J."/>
            <person name="Chen Y."/>
            <person name="Sun S."/>
            <person name="Springer D."/>
            <person name="Dromer F."/>
            <person name="Young S."/>
            <person name="Zeng Q."/>
            <person name="Chapman S."/>
            <person name="Gujja S."/>
            <person name="Saif S."/>
            <person name="Birren B."/>
        </authorList>
    </citation>
    <scope>NUCLEOTIDE SEQUENCE</scope>
    <source>
        <strain evidence="3">CBS 10118</strain>
    </source>
</reference>
<dbReference type="AlphaFoldDB" id="A0A1B9FX62"/>
<evidence type="ECO:0000313" key="5">
    <source>
        <dbReference type="Proteomes" id="UP000092730"/>
    </source>
</evidence>
<dbReference type="EMBL" id="KI894024">
    <property type="protein sequence ID" value="OCF23357.1"/>
    <property type="molecule type" value="Genomic_DNA"/>
</dbReference>
<gene>
    <name evidence="3" type="ORF">I302_07711</name>
    <name evidence="4" type="ORF">I302_107925</name>
</gene>
<reference evidence="3" key="1">
    <citation type="submission" date="2013-07" db="EMBL/GenBank/DDBJ databases">
        <title>The Genome Sequence of Cryptococcus bestiolae CBS10118.</title>
        <authorList>
            <consortium name="The Broad Institute Genome Sequencing Platform"/>
            <person name="Cuomo C."/>
            <person name="Litvintseva A."/>
            <person name="Chen Y."/>
            <person name="Heitman J."/>
            <person name="Sun S."/>
            <person name="Springer D."/>
            <person name="Dromer F."/>
            <person name="Young S.K."/>
            <person name="Zeng Q."/>
            <person name="Gargeya S."/>
            <person name="Fitzgerald M."/>
            <person name="Abouelleil A."/>
            <person name="Alvarado L."/>
            <person name="Berlin A.M."/>
            <person name="Chapman S.B."/>
            <person name="Dewar J."/>
            <person name="Goldberg J."/>
            <person name="Griggs A."/>
            <person name="Gujja S."/>
            <person name="Hansen M."/>
            <person name="Howarth C."/>
            <person name="Imamovic A."/>
            <person name="Larimer J."/>
            <person name="McCowan C."/>
            <person name="Murphy C."/>
            <person name="Pearson M."/>
            <person name="Priest M."/>
            <person name="Roberts A."/>
            <person name="Saif S."/>
            <person name="Shea T."/>
            <person name="Sykes S."/>
            <person name="Wortman J."/>
            <person name="Nusbaum C."/>
            <person name="Birren B."/>
        </authorList>
    </citation>
    <scope>NUCLEOTIDE SEQUENCE [LARGE SCALE GENOMIC DNA]</scope>
    <source>
        <strain evidence="3">CBS 10118</strain>
    </source>
</reference>
<dbReference type="PANTHER" id="PTHR31001">
    <property type="entry name" value="UNCHARACTERIZED TRANSCRIPTIONAL REGULATORY PROTEIN"/>
    <property type="match status" value="1"/>
</dbReference>
<organism evidence="3">
    <name type="scientific">Kwoniella bestiolae CBS 10118</name>
    <dbReference type="NCBI Taxonomy" id="1296100"/>
    <lineage>
        <taxon>Eukaryota</taxon>
        <taxon>Fungi</taxon>
        <taxon>Dikarya</taxon>
        <taxon>Basidiomycota</taxon>
        <taxon>Agaricomycotina</taxon>
        <taxon>Tremellomycetes</taxon>
        <taxon>Tremellales</taxon>
        <taxon>Cryptococcaceae</taxon>
        <taxon>Kwoniella</taxon>
    </lineage>
</organism>
<protein>
    <recommendedName>
        <fullName evidence="6">Transcription factor domain-containing protein</fullName>
    </recommendedName>
</protein>
<dbReference type="OrthoDB" id="410267at2759"/>
<keyword evidence="5" id="KW-1185">Reference proteome</keyword>
<evidence type="ECO:0000313" key="4">
    <source>
        <dbReference type="EMBL" id="WVW85887.1"/>
    </source>
</evidence>
<dbReference type="STRING" id="1296100.A0A1B9FX62"/>